<evidence type="ECO:0000313" key="2">
    <source>
        <dbReference type="EMBL" id="MFD2602566.1"/>
    </source>
</evidence>
<name>A0ABW5NU03_9FLAO</name>
<evidence type="ECO:0000313" key="3">
    <source>
        <dbReference type="Proteomes" id="UP001597480"/>
    </source>
</evidence>
<dbReference type="RefSeq" id="WP_379820991.1">
    <property type="nucleotide sequence ID" value="NZ_JBHUMD010000026.1"/>
</dbReference>
<feature type="region of interest" description="Disordered" evidence="1">
    <location>
        <begin position="52"/>
        <end position="80"/>
    </location>
</feature>
<feature type="compositionally biased region" description="Polar residues" evidence="1">
    <location>
        <begin position="56"/>
        <end position="65"/>
    </location>
</feature>
<organism evidence="2 3">
    <name type="scientific">Flavobacterium suzhouense</name>
    <dbReference type="NCBI Taxonomy" id="1529638"/>
    <lineage>
        <taxon>Bacteria</taxon>
        <taxon>Pseudomonadati</taxon>
        <taxon>Bacteroidota</taxon>
        <taxon>Flavobacteriia</taxon>
        <taxon>Flavobacteriales</taxon>
        <taxon>Flavobacteriaceae</taxon>
        <taxon>Flavobacterium</taxon>
    </lineage>
</organism>
<comment type="caution">
    <text evidence="2">The sequence shown here is derived from an EMBL/GenBank/DDBJ whole genome shotgun (WGS) entry which is preliminary data.</text>
</comment>
<reference evidence="3" key="1">
    <citation type="journal article" date="2019" name="Int. J. Syst. Evol. Microbiol.">
        <title>The Global Catalogue of Microorganisms (GCM) 10K type strain sequencing project: providing services to taxonomists for standard genome sequencing and annotation.</title>
        <authorList>
            <consortium name="The Broad Institute Genomics Platform"/>
            <consortium name="The Broad Institute Genome Sequencing Center for Infectious Disease"/>
            <person name="Wu L."/>
            <person name="Ma J."/>
        </authorList>
    </citation>
    <scope>NUCLEOTIDE SEQUENCE [LARGE SCALE GENOMIC DNA]</scope>
    <source>
        <strain evidence="3">KCTC 42107</strain>
    </source>
</reference>
<gene>
    <name evidence="2" type="ORF">ACFSR3_10905</name>
</gene>
<proteinExistence type="predicted"/>
<dbReference type="EMBL" id="JBHUMD010000026">
    <property type="protein sequence ID" value="MFD2602566.1"/>
    <property type="molecule type" value="Genomic_DNA"/>
</dbReference>
<sequence length="80" mass="8580">MKINSKLFESLKLNDKEAKNLVGGGDYTLKADDTSVRGGQYDVVFDTLDKSGGSTGWDTENTGTNTKDKPTVIGISPLQP</sequence>
<keyword evidence="3" id="KW-1185">Reference proteome</keyword>
<evidence type="ECO:0000256" key="1">
    <source>
        <dbReference type="SAM" id="MobiDB-lite"/>
    </source>
</evidence>
<dbReference type="Proteomes" id="UP001597480">
    <property type="component" value="Unassembled WGS sequence"/>
</dbReference>
<protein>
    <submittedName>
        <fullName evidence="2">Uncharacterized protein</fullName>
    </submittedName>
</protein>
<accession>A0ABW5NU03</accession>